<evidence type="ECO:0000313" key="2">
    <source>
        <dbReference type="Proteomes" id="UP000805649"/>
    </source>
</evidence>
<evidence type="ECO:0000313" key="1">
    <source>
        <dbReference type="EMBL" id="KAL0939442.1"/>
    </source>
</evidence>
<comment type="caution">
    <text evidence="1">The sequence shown here is derived from an EMBL/GenBank/DDBJ whole genome shotgun (WGS) entry which is preliminary data.</text>
</comment>
<name>A0ACC3Z5R4_COLTU</name>
<protein>
    <submittedName>
        <fullName evidence="1">Uncharacterized protein</fullName>
    </submittedName>
</protein>
<dbReference type="Proteomes" id="UP000805649">
    <property type="component" value="Unassembled WGS sequence"/>
</dbReference>
<dbReference type="EMBL" id="VUJX02000003">
    <property type="protein sequence ID" value="KAL0939442.1"/>
    <property type="molecule type" value="Genomic_DNA"/>
</dbReference>
<accession>A0ACC3Z5R4</accession>
<proteinExistence type="predicted"/>
<sequence>MASHLYDQLHGPMSPCIRLAHQDVSQICILPSVTHRPAIEQNTFHTPTSANPTRIPPPAKPMQAVISHLVPQATIQHVQAMSSVHCQRAYGVQISDGTSLVLVAPPPPMVKLLRSERASVVSEAAILRWLAKITIDQPLLQDWARKPEVALGVDAALGSEGADLDKSIGGAAEDLQPFLPKLIAHTVASNEAGREFNLMRPTLGVPIPELNPPLSLSERKTIDFQTGQLYRKLCKLVSPTGRFGPAYAVLPLATCPTPDATRPARRDVNTSLVESRGVQSWSMAFHSMLEAVLRDGEDMQVMLGYSSIRRHFKRFRYTLDDVTTPRLVAVDAGKDLNTLVVRKVRRKSTGSPVSSRRQTAEEDQCRTHVKRDSDDSESELHDSESELHQDEHIAPYNQSNTIMSGMKDWSNFVFGDPLFAVNFCSGPSSEFLLGFNGTSPNQESSAIFSSDIIEDKENAHVRLLLYECYHTVTYIAREFFRPRKDGTGRELEARKTLNKILAQLDAMDSVDDQRGRRPSGETSPAKRSRSGDKDK</sequence>
<reference evidence="1 2" key="1">
    <citation type="journal article" date="2020" name="Phytopathology">
        <title>Genome Sequence Resources of Colletotrichum truncatum, C. plurivorum, C. musicola, and C. sojae: Four Species Pathogenic to Soybean (Glycine max).</title>
        <authorList>
            <person name="Rogerio F."/>
            <person name="Boufleur T.R."/>
            <person name="Ciampi-Guillardi M."/>
            <person name="Sukno S.A."/>
            <person name="Thon M.R."/>
            <person name="Massola Junior N.S."/>
            <person name="Baroncelli R."/>
        </authorList>
    </citation>
    <scope>NUCLEOTIDE SEQUENCE [LARGE SCALE GENOMIC DNA]</scope>
    <source>
        <strain evidence="1 2">CMES1059</strain>
    </source>
</reference>
<gene>
    <name evidence="1" type="ORF">CTRU02_206052</name>
</gene>
<keyword evidence="2" id="KW-1185">Reference proteome</keyword>
<organism evidence="1 2">
    <name type="scientific">Colletotrichum truncatum</name>
    <name type="common">Anthracnose fungus</name>
    <name type="synonym">Colletotrichum capsici</name>
    <dbReference type="NCBI Taxonomy" id="5467"/>
    <lineage>
        <taxon>Eukaryota</taxon>
        <taxon>Fungi</taxon>
        <taxon>Dikarya</taxon>
        <taxon>Ascomycota</taxon>
        <taxon>Pezizomycotina</taxon>
        <taxon>Sordariomycetes</taxon>
        <taxon>Hypocreomycetidae</taxon>
        <taxon>Glomerellales</taxon>
        <taxon>Glomerellaceae</taxon>
        <taxon>Colletotrichum</taxon>
        <taxon>Colletotrichum truncatum species complex</taxon>
    </lineage>
</organism>